<evidence type="ECO:0000313" key="4">
    <source>
        <dbReference type="EMBL" id="MBG6137324.1"/>
    </source>
</evidence>
<dbReference type="EMBL" id="JADOUF010000001">
    <property type="protein sequence ID" value="MBG6137324.1"/>
    <property type="molecule type" value="Genomic_DNA"/>
</dbReference>
<comment type="caution">
    <text evidence="4">The sequence shown here is derived from an EMBL/GenBank/DDBJ whole genome shotgun (WGS) entry which is preliminary data.</text>
</comment>
<dbReference type="RefSeq" id="WP_197004205.1">
    <property type="nucleotide sequence ID" value="NZ_BONS01000020.1"/>
</dbReference>
<dbReference type="Pfam" id="PF13432">
    <property type="entry name" value="TPR_16"/>
    <property type="match status" value="2"/>
</dbReference>
<evidence type="ECO:0000256" key="1">
    <source>
        <dbReference type="ARBA" id="ARBA00022737"/>
    </source>
</evidence>
<dbReference type="InterPro" id="IPR050498">
    <property type="entry name" value="Ycf3"/>
</dbReference>
<organism evidence="4 5">
    <name type="scientific">Longispora fulva</name>
    <dbReference type="NCBI Taxonomy" id="619741"/>
    <lineage>
        <taxon>Bacteria</taxon>
        <taxon>Bacillati</taxon>
        <taxon>Actinomycetota</taxon>
        <taxon>Actinomycetes</taxon>
        <taxon>Micromonosporales</taxon>
        <taxon>Micromonosporaceae</taxon>
        <taxon>Longispora</taxon>
    </lineage>
</organism>
<dbReference type="Gene3D" id="1.25.40.10">
    <property type="entry name" value="Tetratricopeptide repeat domain"/>
    <property type="match status" value="3"/>
</dbReference>
<feature type="repeat" description="TPR" evidence="3">
    <location>
        <begin position="434"/>
        <end position="467"/>
    </location>
</feature>
<dbReference type="InterPro" id="IPR011990">
    <property type="entry name" value="TPR-like_helical_dom_sf"/>
</dbReference>
<dbReference type="SUPFAM" id="SSF48452">
    <property type="entry name" value="TPR-like"/>
    <property type="match status" value="2"/>
</dbReference>
<dbReference type="Pfam" id="PF13414">
    <property type="entry name" value="TPR_11"/>
    <property type="match status" value="1"/>
</dbReference>
<dbReference type="PROSITE" id="PS50005">
    <property type="entry name" value="TPR"/>
    <property type="match status" value="3"/>
</dbReference>
<keyword evidence="5" id="KW-1185">Reference proteome</keyword>
<reference evidence="4" key="1">
    <citation type="submission" date="2020-11" db="EMBL/GenBank/DDBJ databases">
        <title>Sequencing the genomes of 1000 actinobacteria strains.</title>
        <authorList>
            <person name="Klenk H.-P."/>
        </authorList>
    </citation>
    <scope>NUCLEOTIDE SEQUENCE</scope>
    <source>
        <strain evidence="4">DSM 45356</strain>
    </source>
</reference>
<dbReference type="InterPro" id="IPR019734">
    <property type="entry name" value="TPR_rpt"/>
</dbReference>
<keyword evidence="1" id="KW-0677">Repeat</keyword>
<sequence length="655" mass="71218">MTHPAHHGWLRDPAPVDLGPRLATVSAHRRLRGPYTAAGAVVRLLVPGLLAGRPDLVRAHDLEILAAAPELAAVVDSHRETLTSTADPKSRTRYYPHAHTTRIAHGLTDLLRDATAGTPGLTLVIEHVEHADRTDLDWLGIMLRRIAPERLRIVLSCRGELPEPLAAAVAAHAVRLTDAPGPEVEVQLPADPDAVRDLADRYVSGDCVDDDPLTLAAYRALPEVERARLHDARAAELDARDEVSLRLGALIHHRLHGTDPEAGLDALDFALEHLAMRGFYDALLEQGALLCGLADWEHHHDRRWLATTKMATALSVMARADEALALYDAACAASAAPSVQMQAAYGRAMLYTRYFEPGRRDLTLARAWINNAITIASGAPDHRRRAYNLTFNENGLALIAMHLGDPAEALRLVEAGLDRLAAELSPAERGQHPSVLQYNRAQLISRMGRHEQAVADYTDVIAADPNHSDYYFERAALLRRLGRAAEALADYDTLIALALPYPESHYNRGDLRAELGDLAGALADFDRVLDLDPEFVDAYVNRAALRYETGDPRGAAADVDAGLALAPDQPQLLCQRALLASDDGRVDAALADLLAAVATEPALTGAWVNLGILCFERGEPAEAVRYFDRALELEDDPEVRENRELASATLAGARG</sequence>
<gene>
    <name evidence="4" type="ORF">IW245_003518</name>
</gene>
<dbReference type="SMART" id="SM00028">
    <property type="entry name" value="TPR"/>
    <property type="match status" value="6"/>
</dbReference>
<dbReference type="PANTHER" id="PTHR44858">
    <property type="entry name" value="TETRATRICOPEPTIDE REPEAT PROTEIN 6"/>
    <property type="match status" value="1"/>
</dbReference>
<dbReference type="AlphaFoldDB" id="A0A8J7GRA7"/>
<proteinExistence type="predicted"/>
<feature type="repeat" description="TPR" evidence="3">
    <location>
        <begin position="502"/>
        <end position="535"/>
    </location>
</feature>
<feature type="repeat" description="TPR" evidence="3">
    <location>
        <begin position="604"/>
        <end position="637"/>
    </location>
</feature>
<evidence type="ECO:0000256" key="3">
    <source>
        <dbReference type="PROSITE-ProRule" id="PRU00339"/>
    </source>
</evidence>
<evidence type="ECO:0000313" key="5">
    <source>
        <dbReference type="Proteomes" id="UP000622552"/>
    </source>
</evidence>
<evidence type="ECO:0000256" key="2">
    <source>
        <dbReference type="ARBA" id="ARBA00022803"/>
    </source>
</evidence>
<dbReference type="PANTHER" id="PTHR44858:SF1">
    <property type="entry name" value="UDP-N-ACETYLGLUCOSAMINE--PEPTIDE N-ACETYLGLUCOSAMINYLTRANSFERASE SPINDLY-RELATED"/>
    <property type="match status" value="1"/>
</dbReference>
<protein>
    <submittedName>
        <fullName evidence="4">Tetratricopeptide (TPR) repeat protein</fullName>
    </submittedName>
</protein>
<accession>A0A8J7GRA7</accession>
<dbReference type="Proteomes" id="UP000622552">
    <property type="component" value="Unassembled WGS sequence"/>
</dbReference>
<keyword evidence="2 3" id="KW-0802">TPR repeat</keyword>
<name>A0A8J7GRA7_9ACTN</name>